<dbReference type="Proteomes" id="UP000823790">
    <property type="component" value="Unassembled WGS sequence"/>
</dbReference>
<protein>
    <submittedName>
        <fullName evidence="1">Uncharacterized protein</fullName>
    </submittedName>
</protein>
<reference evidence="1 2" key="1">
    <citation type="submission" date="2021-04" db="EMBL/GenBank/DDBJ databases">
        <authorList>
            <person name="Huq M.A."/>
        </authorList>
    </citation>
    <scope>NUCLEOTIDE SEQUENCE [LARGE SCALE GENOMIC DNA]</scope>
    <source>
        <strain evidence="1 2">MAH-13</strain>
    </source>
</reference>
<organism evidence="1 2">
    <name type="scientific">Frateuria flava</name>
    <dbReference type="NCBI Taxonomy" id="2821489"/>
    <lineage>
        <taxon>Bacteria</taxon>
        <taxon>Pseudomonadati</taxon>
        <taxon>Pseudomonadota</taxon>
        <taxon>Gammaproteobacteria</taxon>
        <taxon>Lysobacterales</taxon>
        <taxon>Rhodanobacteraceae</taxon>
        <taxon>Frateuria</taxon>
    </lineage>
</organism>
<comment type="caution">
    <text evidence="1">The sequence shown here is derived from an EMBL/GenBank/DDBJ whole genome shotgun (WGS) entry which is preliminary data.</text>
</comment>
<dbReference type="EMBL" id="JAGJRS010000003">
    <property type="protein sequence ID" value="MBP1473009.1"/>
    <property type="molecule type" value="Genomic_DNA"/>
</dbReference>
<evidence type="ECO:0000313" key="1">
    <source>
        <dbReference type="EMBL" id="MBP1473009.1"/>
    </source>
</evidence>
<name>A0ABS4DIX4_9GAMM</name>
<evidence type="ECO:0000313" key="2">
    <source>
        <dbReference type="Proteomes" id="UP000823790"/>
    </source>
</evidence>
<gene>
    <name evidence="1" type="ORF">J7I44_01780</name>
</gene>
<dbReference type="RefSeq" id="WP_209614881.1">
    <property type="nucleotide sequence ID" value="NZ_JAGJRS010000003.1"/>
</dbReference>
<proteinExistence type="predicted"/>
<keyword evidence="2" id="KW-1185">Reference proteome</keyword>
<accession>A0ABS4DIX4</accession>
<sequence length="51" mass="5561">MISAATRSAAFDQVDRMRRRLTLDSAASAARIEVLPITLLQGGIHASHQRT</sequence>